<dbReference type="Proteomes" id="UP000094463">
    <property type="component" value="Chromosome"/>
</dbReference>
<dbReference type="Pfam" id="PF07992">
    <property type="entry name" value="Pyr_redox_2"/>
    <property type="match status" value="1"/>
</dbReference>
<dbReference type="PANTHER" id="PTHR48105">
    <property type="entry name" value="THIOREDOXIN REDUCTASE 1-RELATED-RELATED"/>
    <property type="match status" value="1"/>
</dbReference>
<dbReference type="Gene3D" id="3.50.50.60">
    <property type="entry name" value="FAD/NAD(P)-binding domain"/>
    <property type="match status" value="1"/>
</dbReference>
<dbReference type="EC" id="1.8.1.9" evidence="6"/>
<proteinExistence type="predicted"/>
<protein>
    <submittedName>
        <fullName evidence="6">Thioredoxin reductase</fullName>
        <ecNumber evidence="6">1.8.1.9</ecNumber>
    </submittedName>
</protein>
<dbReference type="RefSeq" id="WP_069365872.1">
    <property type="nucleotide sequence ID" value="NZ_CP012502.1"/>
</dbReference>
<dbReference type="InterPro" id="IPR050097">
    <property type="entry name" value="Ferredoxin-NADP_redctase_2"/>
</dbReference>
<dbReference type="OrthoDB" id="2843572at2"/>
<evidence type="ECO:0000259" key="5">
    <source>
        <dbReference type="Pfam" id="PF07992"/>
    </source>
</evidence>
<dbReference type="AlphaFoldDB" id="A0A1D7QY62"/>
<evidence type="ECO:0000256" key="4">
    <source>
        <dbReference type="ARBA" id="ARBA00023002"/>
    </source>
</evidence>
<keyword evidence="3" id="KW-0285">Flavoprotein</keyword>
<gene>
    <name evidence="6" type="primary">trxB-5</name>
    <name evidence="6" type="ORF">BBEV_2608</name>
</gene>
<dbReference type="PATRIC" id="fig|632773.3.peg.2741"/>
<evidence type="ECO:0000256" key="3">
    <source>
        <dbReference type="ARBA" id="ARBA00022630"/>
    </source>
</evidence>
<evidence type="ECO:0000256" key="1">
    <source>
        <dbReference type="ARBA" id="ARBA00001974"/>
    </source>
</evidence>
<keyword evidence="7" id="KW-1185">Reference proteome</keyword>
<sequence>MNDQDVIIIGGGIAGLSAAIYTAQAGLPTIVFDSGKSQIKPISKVYNYPGFPEGIEGETLVAKMREQAVKFGAVLSDYAVTATEQVDGKFRVVSGNGEKLTSTYLVVASNVNLQPLEDLGIETEVSPAVPSGKISRVTGGSWNGETGVDNLYVAGLLSGVPTQSIIAAGQGTQVAMEIITKEKGKAHVWHDS</sequence>
<dbReference type="InterPro" id="IPR023753">
    <property type="entry name" value="FAD/NAD-binding_dom"/>
</dbReference>
<keyword evidence="4 6" id="KW-0560">Oxidoreductase</keyword>
<name>A0A1D7QY62_9BACI</name>
<evidence type="ECO:0000313" key="6">
    <source>
        <dbReference type="EMBL" id="AOM83947.1"/>
    </source>
</evidence>
<dbReference type="PRINTS" id="PR00469">
    <property type="entry name" value="PNDRDTASEII"/>
</dbReference>
<dbReference type="GO" id="GO:0004791">
    <property type="term" value="F:thioredoxin-disulfide reductase (NADPH) activity"/>
    <property type="evidence" value="ECO:0007669"/>
    <property type="project" value="UniProtKB-EC"/>
</dbReference>
<dbReference type="STRING" id="632773.BBEV_2608"/>
<dbReference type="KEGG" id="bbev:BBEV_2608"/>
<feature type="domain" description="FAD/NAD(P)-binding" evidence="5">
    <location>
        <begin position="5"/>
        <end position="109"/>
    </location>
</feature>
<dbReference type="SUPFAM" id="SSF51905">
    <property type="entry name" value="FAD/NAD(P)-binding domain"/>
    <property type="match status" value="1"/>
</dbReference>
<reference evidence="6 7" key="1">
    <citation type="submission" date="2015-08" db="EMBL/GenBank/DDBJ databases">
        <title>The complete genome sequence of Bacillus beveridgei MLTeJB.</title>
        <authorList>
            <person name="Hanson T.E."/>
            <person name="Mesa C."/>
            <person name="Basesman S.M."/>
            <person name="Oremland R.S."/>
        </authorList>
    </citation>
    <scope>NUCLEOTIDE SEQUENCE [LARGE SCALE GENOMIC DNA]</scope>
    <source>
        <strain evidence="6 7">MLTeJB</strain>
    </source>
</reference>
<dbReference type="InterPro" id="IPR036188">
    <property type="entry name" value="FAD/NAD-bd_sf"/>
</dbReference>
<comment type="cofactor">
    <cofactor evidence="1">
        <name>FAD</name>
        <dbReference type="ChEBI" id="CHEBI:57692"/>
    </cofactor>
</comment>
<evidence type="ECO:0000256" key="2">
    <source>
        <dbReference type="ARBA" id="ARBA00011738"/>
    </source>
</evidence>
<dbReference type="EMBL" id="CP012502">
    <property type="protein sequence ID" value="AOM83947.1"/>
    <property type="molecule type" value="Genomic_DNA"/>
</dbReference>
<organism evidence="6 7">
    <name type="scientific">Salisediminibacterium beveridgei</name>
    <dbReference type="NCBI Taxonomy" id="632773"/>
    <lineage>
        <taxon>Bacteria</taxon>
        <taxon>Bacillati</taxon>
        <taxon>Bacillota</taxon>
        <taxon>Bacilli</taxon>
        <taxon>Bacillales</taxon>
        <taxon>Bacillaceae</taxon>
        <taxon>Salisediminibacterium</taxon>
    </lineage>
</organism>
<evidence type="ECO:0000313" key="7">
    <source>
        <dbReference type="Proteomes" id="UP000094463"/>
    </source>
</evidence>
<accession>A0A1D7QY62</accession>
<comment type="subunit">
    <text evidence="2">Homodimer.</text>
</comment>